<dbReference type="Proteomes" id="UP000298061">
    <property type="component" value="Unassembled WGS sequence"/>
</dbReference>
<organism evidence="2 3">
    <name type="scientific">Hericium alpestre</name>
    <dbReference type="NCBI Taxonomy" id="135208"/>
    <lineage>
        <taxon>Eukaryota</taxon>
        <taxon>Fungi</taxon>
        <taxon>Dikarya</taxon>
        <taxon>Basidiomycota</taxon>
        <taxon>Agaricomycotina</taxon>
        <taxon>Agaricomycetes</taxon>
        <taxon>Russulales</taxon>
        <taxon>Hericiaceae</taxon>
        <taxon>Hericium</taxon>
    </lineage>
</organism>
<comment type="caution">
    <text evidence="2">The sequence shown here is derived from an EMBL/GenBank/DDBJ whole genome shotgun (WGS) entry which is preliminary data.</text>
</comment>
<dbReference type="OrthoDB" id="3253416at2759"/>
<feature type="compositionally biased region" description="Basic residues" evidence="1">
    <location>
        <begin position="163"/>
        <end position="173"/>
    </location>
</feature>
<reference evidence="2 3" key="1">
    <citation type="submission" date="2019-02" db="EMBL/GenBank/DDBJ databases">
        <title>Genome sequencing of the rare red list fungi Hericium alpestre (H. flagellum).</title>
        <authorList>
            <person name="Buettner E."/>
            <person name="Kellner H."/>
        </authorList>
    </citation>
    <scope>NUCLEOTIDE SEQUENCE [LARGE SCALE GENOMIC DNA]</scope>
    <source>
        <strain evidence="2 3">DSM 108284</strain>
    </source>
</reference>
<sequence length="184" mass="21380">MPQQVISNALQPCNGGHHAFEATSKSNRRSAKCEPHTVDQLRGKLRALMQASLVHVTNDPRAKMCWARYQQKIVRRYHIDAVRWPVPKEGEDGVLFKDLSKQTLHQKPLEQLVRSWELGHTAFRQLTEAEILEQELHEAHQQTRPISQHVDKGEARPEYQKGKAGRRKKHIHYTKSERFVEDDV</sequence>
<accession>A0A4Y9ZUP7</accession>
<keyword evidence="3" id="KW-1185">Reference proteome</keyword>
<name>A0A4Y9ZUP7_9AGAM</name>
<evidence type="ECO:0000313" key="2">
    <source>
        <dbReference type="EMBL" id="TFY77787.1"/>
    </source>
</evidence>
<dbReference type="AlphaFoldDB" id="A0A4Y9ZUP7"/>
<feature type="region of interest" description="Disordered" evidence="1">
    <location>
        <begin position="136"/>
        <end position="184"/>
    </location>
</feature>
<dbReference type="EMBL" id="SFCI01000823">
    <property type="protein sequence ID" value="TFY77787.1"/>
    <property type="molecule type" value="Genomic_DNA"/>
</dbReference>
<gene>
    <name evidence="2" type="ORF">EWM64_g6225</name>
</gene>
<proteinExistence type="predicted"/>
<evidence type="ECO:0000313" key="3">
    <source>
        <dbReference type="Proteomes" id="UP000298061"/>
    </source>
</evidence>
<evidence type="ECO:0000256" key="1">
    <source>
        <dbReference type="SAM" id="MobiDB-lite"/>
    </source>
</evidence>
<feature type="compositionally biased region" description="Basic and acidic residues" evidence="1">
    <location>
        <begin position="149"/>
        <end position="161"/>
    </location>
</feature>
<feature type="compositionally biased region" description="Basic and acidic residues" evidence="1">
    <location>
        <begin position="174"/>
        <end position="184"/>
    </location>
</feature>
<protein>
    <submittedName>
        <fullName evidence="2">Uncharacterized protein</fullName>
    </submittedName>
</protein>